<feature type="region of interest" description="Disordered" evidence="1">
    <location>
        <begin position="1"/>
        <end position="66"/>
    </location>
</feature>
<proteinExistence type="predicted"/>
<evidence type="ECO:0000313" key="2">
    <source>
        <dbReference type="EMBL" id="JAD94475.1"/>
    </source>
</evidence>
<organism evidence="2">
    <name type="scientific">Arundo donax</name>
    <name type="common">Giant reed</name>
    <name type="synonym">Donax arundinaceus</name>
    <dbReference type="NCBI Taxonomy" id="35708"/>
    <lineage>
        <taxon>Eukaryota</taxon>
        <taxon>Viridiplantae</taxon>
        <taxon>Streptophyta</taxon>
        <taxon>Embryophyta</taxon>
        <taxon>Tracheophyta</taxon>
        <taxon>Spermatophyta</taxon>
        <taxon>Magnoliopsida</taxon>
        <taxon>Liliopsida</taxon>
        <taxon>Poales</taxon>
        <taxon>Poaceae</taxon>
        <taxon>PACMAD clade</taxon>
        <taxon>Arundinoideae</taxon>
        <taxon>Arundineae</taxon>
        <taxon>Arundo</taxon>
    </lineage>
</organism>
<sequence length="66" mass="6632">MSSASPAPSPAPAAVSTASTAAKSPGTTTTPSSDPSAYSSRPATSSSSRVMWNPLPPRTPRSLLLF</sequence>
<dbReference type="AlphaFoldDB" id="A0A0A9E979"/>
<dbReference type="EMBL" id="GBRH01203420">
    <property type="protein sequence ID" value="JAD94475.1"/>
    <property type="molecule type" value="Transcribed_RNA"/>
</dbReference>
<accession>A0A0A9E979</accession>
<reference evidence="2" key="2">
    <citation type="journal article" date="2015" name="Data Brief">
        <title>Shoot transcriptome of the giant reed, Arundo donax.</title>
        <authorList>
            <person name="Barrero R.A."/>
            <person name="Guerrero F.D."/>
            <person name="Moolhuijzen P."/>
            <person name="Goolsby J.A."/>
            <person name="Tidwell J."/>
            <person name="Bellgard S.E."/>
            <person name="Bellgard M.I."/>
        </authorList>
    </citation>
    <scope>NUCLEOTIDE SEQUENCE</scope>
    <source>
        <tissue evidence="2">Shoot tissue taken approximately 20 cm above the soil surface</tissue>
    </source>
</reference>
<feature type="compositionally biased region" description="Low complexity" evidence="1">
    <location>
        <begin position="1"/>
        <end position="49"/>
    </location>
</feature>
<evidence type="ECO:0000256" key="1">
    <source>
        <dbReference type="SAM" id="MobiDB-lite"/>
    </source>
</evidence>
<reference evidence="2" key="1">
    <citation type="submission" date="2014-09" db="EMBL/GenBank/DDBJ databases">
        <authorList>
            <person name="Magalhaes I.L.F."/>
            <person name="Oliveira U."/>
            <person name="Santos F.R."/>
            <person name="Vidigal T.H.D.A."/>
            <person name="Brescovit A.D."/>
            <person name="Santos A.J."/>
        </authorList>
    </citation>
    <scope>NUCLEOTIDE SEQUENCE</scope>
    <source>
        <tissue evidence="2">Shoot tissue taken approximately 20 cm above the soil surface</tissue>
    </source>
</reference>
<protein>
    <submittedName>
        <fullName evidence="2">Uncharacterized protein</fullName>
    </submittedName>
</protein>
<name>A0A0A9E979_ARUDO</name>